<evidence type="ECO:0000256" key="2">
    <source>
        <dbReference type="ARBA" id="ARBA00022603"/>
    </source>
</evidence>
<dbReference type="GO" id="GO:0032259">
    <property type="term" value="P:methylation"/>
    <property type="evidence" value="ECO:0007669"/>
    <property type="project" value="UniProtKB-KW"/>
</dbReference>
<dbReference type="PROSITE" id="PS00092">
    <property type="entry name" value="N6_MTASE"/>
    <property type="match status" value="1"/>
</dbReference>
<dbReference type="GO" id="GO:0003676">
    <property type="term" value="F:nucleic acid binding"/>
    <property type="evidence" value="ECO:0007669"/>
    <property type="project" value="InterPro"/>
</dbReference>
<dbReference type="CDD" id="cd02440">
    <property type="entry name" value="AdoMet_MTases"/>
    <property type="match status" value="1"/>
</dbReference>
<dbReference type="Gene3D" id="3.40.50.150">
    <property type="entry name" value="Vaccinia Virus protein VP39"/>
    <property type="match status" value="1"/>
</dbReference>
<keyword evidence="2" id="KW-0489">Methyltransferase</keyword>
<evidence type="ECO:0000256" key="3">
    <source>
        <dbReference type="ARBA" id="ARBA00022679"/>
    </source>
</evidence>
<dbReference type="Proteomes" id="UP000231383">
    <property type="component" value="Unassembled WGS sequence"/>
</dbReference>
<dbReference type="SUPFAM" id="SSF53335">
    <property type="entry name" value="S-adenosyl-L-methionine-dependent methyltransferases"/>
    <property type="match status" value="1"/>
</dbReference>
<dbReference type="GO" id="GO:0035657">
    <property type="term" value="C:eRF1 methyltransferase complex"/>
    <property type="evidence" value="ECO:0007669"/>
    <property type="project" value="TreeGrafter"/>
</dbReference>
<dbReference type="AlphaFoldDB" id="A0A2M8EY15"/>
<sequence length="389" mass="45754">MRDIFPFSQIKSSDYLLLKKKLKDHDYSFQTFMKYNINPFKFYPLELEILPFRLQKGTKMTLLILLFFAGQPLEKKQIYTIFTDSELRRLLVMMVLRVIPSNKIQSNVLIIPYLKYYFISDFKHIRPFDVKIKRFQKIYPVSQDSIDLYEASSKQKVDKTLDLCTGSGVQAILASIYSSSVVAVDINMRALQFALFNTRLNKVTNVQYVKSDIYSELSDRSFDLILANPPYEISFKDSAIFRDGGHQGTNILEKIILDLSHRLKPSGSCEIVTRLPEFIHRSRSELFSQWLNHDAYKIRYLEYYRIDIFQNIVNGFLLKEQMSKRTHKISDVEKLVDFYKMNKITCISYGVLKIKKADVFSYKEQRLLNTMHIPITTNSQIDEMMKEEN</sequence>
<accession>A0A2M8EY15</accession>
<dbReference type="InterPro" id="IPR029063">
    <property type="entry name" value="SAM-dependent_MTases_sf"/>
</dbReference>
<comment type="caution">
    <text evidence="6">The sequence shown here is derived from an EMBL/GenBank/DDBJ whole genome shotgun (WGS) entry which is preliminary data.</text>
</comment>
<evidence type="ECO:0000259" key="5">
    <source>
        <dbReference type="Pfam" id="PF05175"/>
    </source>
</evidence>
<keyword evidence="4" id="KW-0949">S-adenosyl-L-methionine</keyword>
<proteinExistence type="inferred from homology"/>
<dbReference type="GO" id="GO:0008757">
    <property type="term" value="F:S-adenosylmethionine-dependent methyltransferase activity"/>
    <property type="evidence" value="ECO:0007669"/>
    <property type="project" value="TreeGrafter"/>
</dbReference>
<organism evidence="6 7">
    <name type="scientific">Candidatus Roizmanbacteria bacterium CG_4_9_14_0_2_um_filter_39_13</name>
    <dbReference type="NCBI Taxonomy" id="1974839"/>
    <lineage>
        <taxon>Bacteria</taxon>
        <taxon>Candidatus Roizmaniibacteriota</taxon>
    </lineage>
</organism>
<dbReference type="GO" id="GO:0008170">
    <property type="term" value="F:N-methyltransferase activity"/>
    <property type="evidence" value="ECO:0007669"/>
    <property type="project" value="UniProtKB-ARBA"/>
</dbReference>
<dbReference type="Pfam" id="PF05175">
    <property type="entry name" value="MTS"/>
    <property type="match status" value="1"/>
</dbReference>
<reference evidence="7" key="1">
    <citation type="submission" date="2017-09" db="EMBL/GenBank/DDBJ databases">
        <title>Depth-based differentiation of microbial function through sediment-hosted aquifers and enrichment of novel symbionts in the deep terrestrial subsurface.</title>
        <authorList>
            <person name="Probst A.J."/>
            <person name="Ladd B."/>
            <person name="Jarett J.K."/>
            <person name="Geller-Mcgrath D.E."/>
            <person name="Sieber C.M.K."/>
            <person name="Emerson J.B."/>
            <person name="Anantharaman K."/>
            <person name="Thomas B.C."/>
            <person name="Malmstrom R."/>
            <person name="Stieglmeier M."/>
            <person name="Klingl A."/>
            <person name="Woyke T."/>
            <person name="Ryan C.M."/>
            <person name="Banfield J.F."/>
        </authorList>
    </citation>
    <scope>NUCLEOTIDE SEQUENCE [LARGE SCALE GENOMIC DNA]</scope>
</reference>
<dbReference type="PANTHER" id="PTHR45875">
    <property type="entry name" value="METHYLTRANSFERASE N6AMT1"/>
    <property type="match status" value="1"/>
</dbReference>
<evidence type="ECO:0000256" key="4">
    <source>
        <dbReference type="ARBA" id="ARBA00022691"/>
    </source>
</evidence>
<evidence type="ECO:0000256" key="1">
    <source>
        <dbReference type="ARBA" id="ARBA00006149"/>
    </source>
</evidence>
<dbReference type="GO" id="GO:0008276">
    <property type="term" value="F:protein methyltransferase activity"/>
    <property type="evidence" value="ECO:0007669"/>
    <property type="project" value="TreeGrafter"/>
</dbReference>
<evidence type="ECO:0000313" key="6">
    <source>
        <dbReference type="EMBL" id="PJC31054.1"/>
    </source>
</evidence>
<evidence type="ECO:0000313" key="7">
    <source>
        <dbReference type="Proteomes" id="UP000231383"/>
    </source>
</evidence>
<dbReference type="PANTHER" id="PTHR45875:SF1">
    <property type="entry name" value="METHYLTRANSFERASE N6AMT1"/>
    <property type="match status" value="1"/>
</dbReference>
<keyword evidence="3" id="KW-0808">Transferase</keyword>
<gene>
    <name evidence="6" type="ORF">CO051_04480</name>
</gene>
<protein>
    <recommendedName>
        <fullName evidence="5">Methyltransferase small domain-containing protein</fullName>
    </recommendedName>
</protein>
<comment type="similarity">
    <text evidence="1">Belongs to the eukaryotic/archaeal PrmC-related family.</text>
</comment>
<dbReference type="EMBL" id="PFSC01000121">
    <property type="protein sequence ID" value="PJC31054.1"/>
    <property type="molecule type" value="Genomic_DNA"/>
</dbReference>
<feature type="domain" description="Methyltransferase small" evidence="5">
    <location>
        <begin position="154"/>
        <end position="274"/>
    </location>
</feature>
<dbReference type="InterPro" id="IPR002052">
    <property type="entry name" value="DNA_methylase_N6_adenine_CS"/>
</dbReference>
<name>A0A2M8EY15_9BACT</name>
<dbReference type="InterPro" id="IPR052190">
    <property type="entry name" value="Euk-Arch_PrmC-MTase"/>
</dbReference>
<dbReference type="InterPro" id="IPR007848">
    <property type="entry name" value="Small_mtfrase_dom"/>
</dbReference>